<dbReference type="Pfam" id="PF00557">
    <property type="entry name" value="Peptidase_M24"/>
    <property type="match status" value="1"/>
</dbReference>
<proteinExistence type="predicted"/>
<evidence type="ECO:0000313" key="3">
    <source>
        <dbReference type="Proteomes" id="UP001477870"/>
    </source>
</evidence>
<dbReference type="InterPro" id="IPR000994">
    <property type="entry name" value="Pept_M24"/>
</dbReference>
<sequence length="396" mass="42727">MTELPPVLRLTDPTLHAARRAALLNLTNEKPVIIFGMGSALGAGTRSHGGMRFLIGWDSHEASSLLLLGKNTSRLLLTSPFMVPSAVNSVPELSPENLPTSFWPQAVADFLEGQTPALIGVDEMPIGLYRCLAPHLDEGVDFTSHLDDLRQVKDPATLDMHRYGAKICDTLFAALPEAIKQGRRGRESQRILEELARQQGAEYCRTWLTLQQQADHPRYWPEETEKPAELGDQMLFGVALTVDGHWAHGLRMGHIGPVPTSIAQLHVQVTQALDLGISKLRPGSSVSEAVKVMATAIPNPIGNAKGHTTNCFRAGHGLGLTYEEPGLTGAFPQTFGAYPENAPVETGPVLEPGMVLELHPNLFVDGIGGAALGQMIEVTQTGAKPFFKTPLGLLSL</sequence>
<comment type="caution">
    <text evidence="2">The sequence shown here is derived from an EMBL/GenBank/DDBJ whole genome shotgun (WGS) entry which is preliminary data.</text>
</comment>
<protein>
    <submittedName>
        <fullName evidence="2">M24 family metallopeptidase</fullName>
    </submittedName>
</protein>
<evidence type="ECO:0000259" key="1">
    <source>
        <dbReference type="Pfam" id="PF00557"/>
    </source>
</evidence>
<dbReference type="SUPFAM" id="SSF55920">
    <property type="entry name" value="Creatinase/aminopeptidase"/>
    <property type="match status" value="1"/>
</dbReference>
<dbReference type="CDD" id="cd01066">
    <property type="entry name" value="APP_MetAP"/>
    <property type="match status" value="1"/>
</dbReference>
<dbReference type="PANTHER" id="PTHR46112:SF2">
    <property type="entry name" value="XAA-PRO AMINOPEPTIDASE P-RELATED"/>
    <property type="match status" value="1"/>
</dbReference>
<keyword evidence="3" id="KW-1185">Reference proteome</keyword>
<gene>
    <name evidence="2" type="ORF">WNY59_02115</name>
</gene>
<reference evidence="2 3" key="1">
    <citation type="submission" date="2024-03" db="EMBL/GenBank/DDBJ databases">
        <title>Community enrichment and isolation of bacterial strains for fucoidan degradation.</title>
        <authorList>
            <person name="Sichert A."/>
        </authorList>
    </citation>
    <scope>NUCLEOTIDE SEQUENCE [LARGE SCALE GENOMIC DNA]</scope>
    <source>
        <strain evidence="2 3">AS62</strain>
    </source>
</reference>
<dbReference type="EMBL" id="JBBMQO010000001">
    <property type="protein sequence ID" value="MEM5500378.1"/>
    <property type="molecule type" value="Genomic_DNA"/>
</dbReference>
<dbReference type="RefSeq" id="WP_342846511.1">
    <property type="nucleotide sequence ID" value="NZ_JBBMQO010000001.1"/>
</dbReference>
<name>A0ABU9T2M6_9HYPH</name>
<organism evidence="2 3">
    <name type="scientific">Ahrensia kielensis</name>
    <dbReference type="NCBI Taxonomy" id="76980"/>
    <lineage>
        <taxon>Bacteria</taxon>
        <taxon>Pseudomonadati</taxon>
        <taxon>Pseudomonadota</taxon>
        <taxon>Alphaproteobacteria</taxon>
        <taxon>Hyphomicrobiales</taxon>
        <taxon>Ahrensiaceae</taxon>
        <taxon>Ahrensia</taxon>
    </lineage>
</organism>
<dbReference type="PANTHER" id="PTHR46112">
    <property type="entry name" value="AMINOPEPTIDASE"/>
    <property type="match status" value="1"/>
</dbReference>
<accession>A0ABU9T2M6</accession>
<dbReference type="Gene3D" id="3.90.230.10">
    <property type="entry name" value="Creatinase/methionine aminopeptidase superfamily"/>
    <property type="match status" value="1"/>
</dbReference>
<evidence type="ECO:0000313" key="2">
    <source>
        <dbReference type="EMBL" id="MEM5500378.1"/>
    </source>
</evidence>
<dbReference type="Proteomes" id="UP001477870">
    <property type="component" value="Unassembled WGS sequence"/>
</dbReference>
<dbReference type="InterPro" id="IPR036005">
    <property type="entry name" value="Creatinase/aminopeptidase-like"/>
</dbReference>
<feature type="domain" description="Peptidase M24" evidence="1">
    <location>
        <begin position="161"/>
        <end position="380"/>
    </location>
</feature>
<dbReference type="InterPro" id="IPR050659">
    <property type="entry name" value="Peptidase_M24B"/>
</dbReference>